<dbReference type="AlphaFoldDB" id="A0AAD5JQL5"/>
<feature type="region of interest" description="Disordered" evidence="1">
    <location>
        <begin position="28"/>
        <end position="56"/>
    </location>
</feature>
<feature type="compositionally biased region" description="Pro residues" evidence="1">
    <location>
        <begin position="237"/>
        <end position="251"/>
    </location>
</feature>
<accession>A0AAD5JQL5</accession>
<evidence type="ECO:0000256" key="1">
    <source>
        <dbReference type="SAM" id="MobiDB-lite"/>
    </source>
</evidence>
<evidence type="ECO:0000313" key="2">
    <source>
        <dbReference type="EMBL" id="KAI9198509.1"/>
    </source>
</evidence>
<feature type="compositionally biased region" description="Low complexity" evidence="1">
    <location>
        <begin position="227"/>
        <end position="236"/>
    </location>
</feature>
<reference evidence="2 3" key="1">
    <citation type="journal article" date="2022" name="Plant J.">
        <title>Strategies of tolerance reflected in two North American maple genomes.</title>
        <authorList>
            <person name="McEvoy S.L."/>
            <person name="Sezen U.U."/>
            <person name="Trouern-Trend A."/>
            <person name="McMahon S.M."/>
            <person name="Schaberg P.G."/>
            <person name="Yang J."/>
            <person name="Wegrzyn J.L."/>
            <person name="Swenson N.G."/>
        </authorList>
    </citation>
    <scope>NUCLEOTIDE SEQUENCE [LARGE SCALE GENOMIC DNA]</scope>
    <source>
        <strain evidence="2">91603</strain>
    </source>
</reference>
<feature type="compositionally biased region" description="Pro residues" evidence="1">
    <location>
        <begin position="100"/>
        <end position="115"/>
    </location>
</feature>
<comment type="caution">
    <text evidence="2">The sequence shown here is derived from an EMBL/GenBank/DDBJ whole genome shotgun (WGS) entry which is preliminary data.</text>
</comment>
<proteinExistence type="predicted"/>
<feature type="region of interest" description="Disordered" evidence="1">
    <location>
        <begin position="218"/>
        <end position="260"/>
    </location>
</feature>
<dbReference type="EMBL" id="JAJSOW010000002">
    <property type="protein sequence ID" value="KAI9198509.1"/>
    <property type="molecule type" value="Genomic_DNA"/>
</dbReference>
<dbReference type="Proteomes" id="UP001064489">
    <property type="component" value="Chromosome 13"/>
</dbReference>
<feature type="region of interest" description="Disordered" evidence="1">
    <location>
        <begin position="71"/>
        <end position="115"/>
    </location>
</feature>
<sequence length="260" mass="27766">MLPTAILPAESLVSSFPPSASLTGNVSISLRSSRPTDTPHLTQAKSQPSLPATLSTPPMARFPLSEMAARASRVRSIPRQVQRQASATSSMKPVDHSLVSPPPPPPPPPPLPLPLPFPPSPIIPTRRQLRVDQAKDVGTWTEVVLVYPDKVVRYQDLEAGYPGVAEGYPNIVVGYPEVGSSVSSQRMFNPLSTSPTLIPPHSTLIAMLARAARARGLPVKARRQAISSTTTPSNTTPTPPPPPPPPSPPLPMYLLDPKSR</sequence>
<evidence type="ECO:0000313" key="3">
    <source>
        <dbReference type="Proteomes" id="UP001064489"/>
    </source>
</evidence>
<gene>
    <name evidence="2" type="ORF">LWI28_017107</name>
</gene>
<protein>
    <submittedName>
        <fullName evidence="2">Uncharacterized protein</fullName>
    </submittedName>
</protein>
<name>A0AAD5JQL5_ACENE</name>
<organism evidence="2 3">
    <name type="scientific">Acer negundo</name>
    <name type="common">Box elder</name>
    <dbReference type="NCBI Taxonomy" id="4023"/>
    <lineage>
        <taxon>Eukaryota</taxon>
        <taxon>Viridiplantae</taxon>
        <taxon>Streptophyta</taxon>
        <taxon>Embryophyta</taxon>
        <taxon>Tracheophyta</taxon>
        <taxon>Spermatophyta</taxon>
        <taxon>Magnoliopsida</taxon>
        <taxon>eudicotyledons</taxon>
        <taxon>Gunneridae</taxon>
        <taxon>Pentapetalae</taxon>
        <taxon>rosids</taxon>
        <taxon>malvids</taxon>
        <taxon>Sapindales</taxon>
        <taxon>Sapindaceae</taxon>
        <taxon>Hippocastanoideae</taxon>
        <taxon>Acereae</taxon>
        <taxon>Acer</taxon>
    </lineage>
</organism>
<feature type="compositionally biased region" description="Polar residues" evidence="1">
    <location>
        <begin position="79"/>
        <end position="91"/>
    </location>
</feature>
<keyword evidence="3" id="KW-1185">Reference proteome</keyword>